<proteinExistence type="predicted"/>
<gene>
    <name evidence="1" type="ORF">LCGC14_3017380</name>
</gene>
<evidence type="ECO:0000313" key="1">
    <source>
        <dbReference type="EMBL" id="KKK61134.1"/>
    </source>
</evidence>
<protein>
    <submittedName>
        <fullName evidence="1">Uncharacterized protein</fullName>
    </submittedName>
</protein>
<sequence>MKLPKTVNICGKIYKVRKDPKSYDGGGTTARCEMTVGTKNKNPERQFEIFLHEVMEIAAVEKDYRYHGGNDADLLFVMSHKEFDNYTVDVASAIRPMIK</sequence>
<name>A0A0F8Z3Z7_9ZZZZ</name>
<dbReference type="EMBL" id="LAZR01062626">
    <property type="protein sequence ID" value="KKK61134.1"/>
    <property type="molecule type" value="Genomic_DNA"/>
</dbReference>
<comment type="caution">
    <text evidence="1">The sequence shown here is derived from an EMBL/GenBank/DDBJ whole genome shotgun (WGS) entry which is preliminary data.</text>
</comment>
<accession>A0A0F8Z3Z7</accession>
<dbReference type="AlphaFoldDB" id="A0A0F8Z3Z7"/>
<organism evidence="1">
    <name type="scientific">marine sediment metagenome</name>
    <dbReference type="NCBI Taxonomy" id="412755"/>
    <lineage>
        <taxon>unclassified sequences</taxon>
        <taxon>metagenomes</taxon>
        <taxon>ecological metagenomes</taxon>
    </lineage>
</organism>
<reference evidence="1" key="1">
    <citation type="journal article" date="2015" name="Nature">
        <title>Complex archaea that bridge the gap between prokaryotes and eukaryotes.</title>
        <authorList>
            <person name="Spang A."/>
            <person name="Saw J.H."/>
            <person name="Jorgensen S.L."/>
            <person name="Zaremba-Niedzwiedzka K."/>
            <person name="Martijn J."/>
            <person name="Lind A.E."/>
            <person name="van Eijk R."/>
            <person name="Schleper C."/>
            <person name="Guy L."/>
            <person name="Ettema T.J."/>
        </authorList>
    </citation>
    <scope>NUCLEOTIDE SEQUENCE</scope>
</reference>